<feature type="compositionally biased region" description="Polar residues" evidence="1">
    <location>
        <begin position="1"/>
        <end position="11"/>
    </location>
</feature>
<evidence type="ECO:0000256" key="1">
    <source>
        <dbReference type="SAM" id="MobiDB-lite"/>
    </source>
</evidence>
<comment type="caution">
    <text evidence="2">The sequence shown here is derived from an EMBL/GenBank/DDBJ whole genome shotgun (WGS) entry which is preliminary data.</text>
</comment>
<organism evidence="2 3">
    <name type="scientific">Colocasia esculenta</name>
    <name type="common">Wild taro</name>
    <name type="synonym">Arum esculentum</name>
    <dbReference type="NCBI Taxonomy" id="4460"/>
    <lineage>
        <taxon>Eukaryota</taxon>
        <taxon>Viridiplantae</taxon>
        <taxon>Streptophyta</taxon>
        <taxon>Embryophyta</taxon>
        <taxon>Tracheophyta</taxon>
        <taxon>Spermatophyta</taxon>
        <taxon>Magnoliopsida</taxon>
        <taxon>Liliopsida</taxon>
        <taxon>Araceae</taxon>
        <taxon>Aroideae</taxon>
        <taxon>Colocasieae</taxon>
        <taxon>Colocasia</taxon>
    </lineage>
</organism>
<proteinExistence type="predicted"/>
<protein>
    <submittedName>
        <fullName evidence="2">Uncharacterized protein</fullName>
    </submittedName>
</protein>
<sequence length="65" mass="7456">MRHVSPSSMSRRVSAGTRKRRQPERYTLEDYRYYKASKVNMSTSKPIFVGSQESTDTLPTGKKEG</sequence>
<evidence type="ECO:0000313" key="2">
    <source>
        <dbReference type="EMBL" id="MQL98240.1"/>
    </source>
</evidence>
<reference evidence="2" key="1">
    <citation type="submission" date="2017-07" db="EMBL/GenBank/DDBJ databases">
        <title>Taro Niue Genome Assembly and Annotation.</title>
        <authorList>
            <person name="Atibalentja N."/>
            <person name="Keating K."/>
            <person name="Fields C.J."/>
        </authorList>
    </citation>
    <scope>NUCLEOTIDE SEQUENCE</scope>
    <source>
        <strain evidence="2">Niue_2</strain>
        <tissue evidence="2">Leaf</tissue>
    </source>
</reference>
<dbReference type="AlphaFoldDB" id="A0A843VXK5"/>
<keyword evidence="3" id="KW-1185">Reference proteome</keyword>
<name>A0A843VXK5_COLES</name>
<dbReference type="EMBL" id="NMUH01002161">
    <property type="protein sequence ID" value="MQL98240.1"/>
    <property type="molecule type" value="Genomic_DNA"/>
</dbReference>
<accession>A0A843VXK5</accession>
<feature type="region of interest" description="Disordered" evidence="1">
    <location>
        <begin position="1"/>
        <end position="26"/>
    </location>
</feature>
<evidence type="ECO:0000313" key="3">
    <source>
        <dbReference type="Proteomes" id="UP000652761"/>
    </source>
</evidence>
<dbReference type="Proteomes" id="UP000652761">
    <property type="component" value="Unassembled WGS sequence"/>
</dbReference>
<gene>
    <name evidence="2" type="ORF">Taro_030944</name>
</gene>